<protein>
    <submittedName>
        <fullName evidence="2">Uncharacterized protein</fullName>
    </submittedName>
</protein>
<keyword evidence="1" id="KW-1133">Transmembrane helix</keyword>
<proteinExistence type="predicted"/>
<accession>A0A378MZA8</accession>
<evidence type="ECO:0000313" key="3">
    <source>
        <dbReference type="Proteomes" id="UP000254802"/>
    </source>
</evidence>
<feature type="transmembrane region" description="Helical" evidence="1">
    <location>
        <begin position="12"/>
        <end position="29"/>
    </location>
</feature>
<reference evidence="2 3" key="1">
    <citation type="submission" date="2018-06" db="EMBL/GenBank/DDBJ databases">
        <authorList>
            <consortium name="Pathogen Informatics"/>
            <person name="Doyle S."/>
        </authorList>
    </citation>
    <scope>NUCLEOTIDE SEQUENCE [LARGE SCALE GENOMIC DNA]</scope>
    <source>
        <strain evidence="2 3">NCTC10638</strain>
    </source>
</reference>
<dbReference type="STRING" id="75985.WC39_06310"/>
<feature type="transmembrane region" description="Helical" evidence="1">
    <location>
        <begin position="35"/>
        <end position="57"/>
    </location>
</feature>
<dbReference type="EMBL" id="UGPN01000002">
    <property type="protein sequence ID" value="STY61530.1"/>
    <property type="molecule type" value="Genomic_DNA"/>
</dbReference>
<feature type="transmembrane region" description="Helical" evidence="1">
    <location>
        <begin position="78"/>
        <end position="107"/>
    </location>
</feature>
<gene>
    <name evidence="2" type="ORF">NCTC10638_02747</name>
</gene>
<evidence type="ECO:0000313" key="2">
    <source>
        <dbReference type="EMBL" id="STY61530.1"/>
    </source>
</evidence>
<name>A0A378MZA8_MANHA</name>
<keyword evidence="1" id="KW-0472">Membrane</keyword>
<sequence>MEIKAVTFSKVIKAFIFHFIMLFVFTQLNEQAQTTLMFFLWFFISLQFIVGVGIMYVGIEKLKIKKHRQTKAYAHLNFISNFALCLQLVYFEHIFAAILFLISYIILHSQIVVGE</sequence>
<keyword evidence="1" id="KW-0812">Transmembrane</keyword>
<evidence type="ECO:0000256" key="1">
    <source>
        <dbReference type="SAM" id="Phobius"/>
    </source>
</evidence>
<dbReference type="AlphaFoldDB" id="A0A378MZA8"/>
<organism evidence="2 3">
    <name type="scientific">Mannheimia haemolytica</name>
    <name type="common">Pasteurella haemolytica</name>
    <dbReference type="NCBI Taxonomy" id="75985"/>
    <lineage>
        <taxon>Bacteria</taxon>
        <taxon>Pseudomonadati</taxon>
        <taxon>Pseudomonadota</taxon>
        <taxon>Gammaproteobacteria</taxon>
        <taxon>Pasteurellales</taxon>
        <taxon>Pasteurellaceae</taxon>
        <taxon>Mannheimia</taxon>
    </lineage>
</organism>
<dbReference type="Proteomes" id="UP000254802">
    <property type="component" value="Unassembled WGS sequence"/>
</dbReference>